<dbReference type="PANTHER" id="PTHR42928:SF5">
    <property type="entry name" value="BLR1237 PROTEIN"/>
    <property type="match status" value="1"/>
</dbReference>
<comment type="similarity">
    <text evidence="1">Belongs to the UPF0065 (bug) family.</text>
</comment>
<proteinExistence type="inferred from homology"/>
<dbReference type="Gene3D" id="3.40.190.10">
    <property type="entry name" value="Periplasmic binding protein-like II"/>
    <property type="match status" value="1"/>
</dbReference>
<organism evidence="2 3">
    <name type="scientific">Delftia acidovorans</name>
    <name type="common">Pseudomonas acidovorans</name>
    <name type="synonym">Comamonas acidovorans</name>
    <dbReference type="NCBI Taxonomy" id="80866"/>
    <lineage>
        <taxon>Bacteria</taxon>
        <taxon>Pseudomonadati</taxon>
        <taxon>Pseudomonadota</taxon>
        <taxon>Betaproteobacteria</taxon>
        <taxon>Burkholderiales</taxon>
        <taxon>Comamonadaceae</taxon>
        <taxon>Delftia</taxon>
    </lineage>
</organism>
<gene>
    <name evidence="2" type="ORF">I6G66_15795</name>
</gene>
<protein>
    <submittedName>
        <fullName evidence="2">Tripartite tricarboxylate transporter substrate binding protein</fullName>
    </submittedName>
</protein>
<evidence type="ECO:0000256" key="1">
    <source>
        <dbReference type="ARBA" id="ARBA00006987"/>
    </source>
</evidence>
<dbReference type="SUPFAM" id="SSF53850">
    <property type="entry name" value="Periplasmic binding protein-like II"/>
    <property type="match status" value="1"/>
</dbReference>
<name>A0A7T2RYX4_DELAC</name>
<reference evidence="2 3" key="1">
    <citation type="submission" date="2020-12" db="EMBL/GenBank/DDBJ databases">
        <title>FDA dAtabase for Regulatory Grade micrObial Sequences (FDA-ARGOS): Supporting development and validation of Infectious Disease Dx tests.</title>
        <authorList>
            <person name="Sproer C."/>
            <person name="Gronow S."/>
            <person name="Severitt S."/>
            <person name="Schroder I."/>
            <person name="Tallon L."/>
            <person name="Sadzewicz L."/>
            <person name="Zhao X."/>
            <person name="Boylan J."/>
            <person name="Ott S."/>
            <person name="Bowen H."/>
            <person name="Vavikolanu K."/>
            <person name="Mehta A."/>
            <person name="Aluvathingal J."/>
            <person name="Nadendla S."/>
            <person name="Lowell S."/>
            <person name="Myers T."/>
            <person name="Yan Y."/>
            <person name="Sichtig H."/>
        </authorList>
    </citation>
    <scope>NUCLEOTIDE SEQUENCE [LARGE SCALE GENOMIC DNA]</scope>
    <source>
        <strain evidence="2 3">FDAARGOS_909</strain>
    </source>
</reference>
<accession>A0A7T2RYX4</accession>
<dbReference type="Pfam" id="PF03401">
    <property type="entry name" value="TctC"/>
    <property type="match status" value="1"/>
</dbReference>
<dbReference type="Proteomes" id="UP000594778">
    <property type="component" value="Chromosome"/>
</dbReference>
<sequence length="326" mass="34365">MTLNRRSALTGMGLALWGTGPHMLAHASTDKALRIVVPFAPGGPGDFSARLAAVHLAKELDQNVIVENKPGAGGNIGTQLVADAPADGGTVLLNTVGMQAINPLLSPQLRFSPTRDFLTLGIVSVVPNVLVVHPNKLEVDTLADLVDLARRKPGQLSYATFGSGSSPHIYAALLLKNAGIEAVGVPYKGSAPASADVMAGNVDFLFDSMTTSLGAIQGKRLKGLAITSAGRSPQLPAIPTLQESGYPAVNLRFWLSLQIHAKTPMPVVDRLRAAVYRSITSPEYLASLTARGAEGLAIAPDQVHDFVLKDTEHWASLGRQIDIRPI</sequence>
<dbReference type="InterPro" id="IPR005064">
    <property type="entry name" value="BUG"/>
</dbReference>
<dbReference type="CDD" id="cd07012">
    <property type="entry name" value="PBP2_Bug_TTT"/>
    <property type="match status" value="1"/>
</dbReference>
<dbReference type="InterPro" id="IPR042100">
    <property type="entry name" value="Bug_dom1"/>
</dbReference>
<dbReference type="Gene3D" id="3.40.190.150">
    <property type="entry name" value="Bordetella uptake gene, domain 1"/>
    <property type="match status" value="1"/>
</dbReference>
<dbReference type="AlphaFoldDB" id="A0A7T2RYX4"/>
<dbReference type="RefSeq" id="WP_197953244.1">
    <property type="nucleotide sequence ID" value="NZ_CP065668.1"/>
</dbReference>
<dbReference type="EMBL" id="CP065668">
    <property type="protein sequence ID" value="QPS05790.1"/>
    <property type="molecule type" value="Genomic_DNA"/>
</dbReference>
<evidence type="ECO:0000313" key="2">
    <source>
        <dbReference type="EMBL" id="QPS05790.1"/>
    </source>
</evidence>
<dbReference type="PIRSF" id="PIRSF017082">
    <property type="entry name" value="YflP"/>
    <property type="match status" value="1"/>
</dbReference>
<evidence type="ECO:0000313" key="3">
    <source>
        <dbReference type="Proteomes" id="UP000594778"/>
    </source>
</evidence>
<dbReference type="PANTHER" id="PTHR42928">
    <property type="entry name" value="TRICARBOXYLATE-BINDING PROTEIN"/>
    <property type="match status" value="1"/>
</dbReference>